<accession>A0A8S3RZE9</accession>
<dbReference type="PROSITE" id="PS00028">
    <property type="entry name" value="ZINC_FINGER_C2H2_1"/>
    <property type="match status" value="3"/>
</dbReference>
<dbReference type="PROSITE" id="PS50157">
    <property type="entry name" value="ZINC_FINGER_C2H2_2"/>
    <property type="match status" value="3"/>
</dbReference>
<keyword evidence="13" id="KW-1185">Reference proteome</keyword>
<keyword evidence="6" id="KW-0239">DNA-directed DNA polymerase</keyword>
<keyword evidence="5" id="KW-0235">DNA replication</keyword>
<dbReference type="EC" id="2.7.7.7" evidence="2"/>
<dbReference type="Gene3D" id="3.40.960.10">
    <property type="entry name" value="VSR Endonuclease"/>
    <property type="match status" value="1"/>
</dbReference>
<evidence type="ECO:0000256" key="8">
    <source>
        <dbReference type="ARBA" id="ARBA00049244"/>
    </source>
</evidence>
<dbReference type="InterPro" id="IPR023211">
    <property type="entry name" value="DNA_pol_palm_dom_sf"/>
</dbReference>
<dbReference type="EMBL" id="CAJPWZ010001403">
    <property type="protein sequence ID" value="CAG2214174.1"/>
    <property type="molecule type" value="Genomic_DNA"/>
</dbReference>
<feature type="domain" description="C2H2-type" evidence="11">
    <location>
        <begin position="62"/>
        <end position="86"/>
    </location>
</feature>
<evidence type="ECO:0000256" key="6">
    <source>
        <dbReference type="ARBA" id="ARBA00022932"/>
    </source>
</evidence>
<dbReference type="OrthoDB" id="6069689at2759"/>
<evidence type="ECO:0000256" key="10">
    <source>
        <dbReference type="SAM" id="MobiDB-lite"/>
    </source>
</evidence>
<dbReference type="InterPro" id="IPR036397">
    <property type="entry name" value="RNaseH_sf"/>
</dbReference>
<gene>
    <name evidence="12" type="ORF">MEDL_28039</name>
</gene>
<dbReference type="PANTHER" id="PTHR33568:SF3">
    <property type="entry name" value="DNA-DIRECTED DNA POLYMERASE"/>
    <property type="match status" value="1"/>
</dbReference>
<dbReference type="Proteomes" id="UP000683360">
    <property type="component" value="Unassembled WGS sequence"/>
</dbReference>
<dbReference type="Gene3D" id="1.10.287.690">
    <property type="entry name" value="Helix hairpin bin"/>
    <property type="match status" value="1"/>
</dbReference>
<dbReference type="InterPro" id="IPR036236">
    <property type="entry name" value="Znf_C2H2_sf"/>
</dbReference>
<keyword evidence="3" id="KW-0808">Transferase</keyword>
<dbReference type="SUPFAM" id="SSF53098">
    <property type="entry name" value="Ribonuclease H-like"/>
    <property type="match status" value="1"/>
</dbReference>
<keyword evidence="9" id="KW-0479">Metal-binding</keyword>
<dbReference type="Pfam" id="PF03175">
    <property type="entry name" value="DNA_pol_B_2"/>
    <property type="match status" value="2"/>
</dbReference>
<dbReference type="GO" id="GO:0006260">
    <property type="term" value="P:DNA replication"/>
    <property type="evidence" value="ECO:0007669"/>
    <property type="project" value="UniProtKB-KW"/>
</dbReference>
<evidence type="ECO:0000313" key="12">
    <source>
        <dbReference type="EMBL" id="CAG2214174.1"/>
    </source>
</evidence>
<comment type="similarity">
    <text evidence="1">Belongs to the DNA polymerase type-B family.</text>
</comment>
<dbReference type="Gene3D" id="3.90.1600.10">
    <property type="entry name" value="Palm domain of DNA polymerase"/>
    <property type="match status" value="1"/>
</dbReference>
<dbReference type="Gene3D" id="3.30.160.60">
    <property type="entry name" value="Classic Zinc Finger"/>
    <property type="match status" value="2"/>
</dbReference>
<evidence type="ECO:0000313" key="13">
    <source>
        <dbReference type="Proteomes" id="UP000683360"/>
    </source>
</evidence>
<feature type="domain" description="C2H2-type" evidence="11">
    <location>
        <begin position="6"/>
        <end position="35"/>
    </location>
</feature>
<feature type="region of interest" description="Disordered" evidence="10">
    <location>
        <begin position="81"/>
        <end position="101"/>
    </location>
</feature>
<dbReference type="GO" id="GO:0003887">
    <property type="term" value="F:DNA-directed DNA polymerase activity"/>
    <property type="evidence" value="ECO:0007669"/>
    <property type="project" value="UniProtKB-KW"/>
</dbReference>
<keyword evidence="7" id="KW-0238">DNA-binding</keyword>
<comment type="caution">
    <text evidence="12">The sequence shown here is derived from an EMBL/GenBank/DDBJ whole genome shotgun (WGS) entry which is preliminary data.</text>
</comment>
<evidence type="ECO:0000256" key="2">
    <source>
        <dbReference type="ARBA" id="ARBA00012417"/>
    </source>
</evidence>
<keyword evidence="4" id="KW-0548">Nucleotidyltransferase</keyword>
<dbReference type="Pfam" id="PF00096">
    <property type="entry name" value="zf-C2H2"/>
    <property type="match status" value="2"/>
</dbReference>
<evidence type="ECO:0000256" key="5">
    <source>
        <dbReference type="ARBA" id="ARBA00022705"/>
    </source>
</evidence>
<organism evidence="12 13">
    <name type="scientific">Mytilus edulis</name>
    <name type="common">Blue mussel</name>
    <dbReference type="NCBI Taxonomy" id="6550"/>
    <lineage>
        <taxon>Eukaryota</taxon>
        <taxon>Metazoa</taxon>
        <taxon>Spiralia</taxon>
        <taxon>Lophotrochozoa</taxon>
        <taxon>Mollusca</taxon>
        <taxon>Bivalvia</taxon>
        <taxon>Autobranchia</taxon>
        <taxon>Pteriomorphia</taxon>
        <taxon>Mytilida</taxon>
        <taxon>Mytiloidea</taxon>
        <taxon>Mytilidae</taxon>
        <taxon>Mytilinae</taxon>
        <taxon>Mytilus</taxon>
    </lineage>
</organism>
<dbReference type="SUPFAM" id="SSF56672">
    <property type="entry name" value="DNA/RNA polymerases"/>
    <property type="match status" value="1"/>
</dbReference>
<keyword evidence="9" id="KW-0862">Zinc</keyword>
<evidence type="ECO:0000256" key="1">
    <source>
        <dbReference type="ARBA" id="ARBA00005755"/>
    </source>
</evidence>
<dbReference type="InterPro" id="IPR043502">
    <property type="entry name" value="DNA/RNA_pol_sf"/>
</dbReference>
<dbReference type="GO" id="GO:0000166">
    <property type="term" value="F:nucleotide binding"/>
    <property type="evidence" value="ECO:0007669"/>
    <property type="project" value="InterPro"/>
</dbReference>
<evidence type="ECO:0000256" key="4">
    <source>
        <dbReference type="ARBA" id="ARBA00022695"/>
    </source>
</evidence>
<proteinExistence type="inferred from homology"/>
<reference evidence="12" key="1">
    <citation type="submission" date="2021-03" db="EMBL/GenBank/DDBJ databases">
        <authorList>
            <person name="Bekaert M."/>
        </authorList>
    </citation>
    <scope>NUCLEOTIDE SEQUENCE</scope>
</reference>
<protein>
    <recommendedName>
        <fullName evidence="2">DNA-directed DNA polymerase</fullName>
        <ecNumber evidence="2">2.7.7.7</ecNumber>
    </recommendedName>
</protein>
<evidence type="ECO:0000256" key="9">
    <source>
        <dbReference type="PROSITE-ProRule" id="PRU00042"/>
    </source>
</evidence>
<dbReference type="InterPro" id="IPR013087">
    <property type="entry name" value="Znf_C2H2_type"/>
</dbReference>
<dbReference type="Gene3D" id="3.30.420.10">
    <property type="entry name" value="Ribonuclease H-like superfamily/Ribonuclease H"/>
    <property type="match status" value="1"/>
</dbReference>
<dbReference type="PANTHER" id="PTHR33568">
    <property type="entry name" value="DNA POLYMERASE"/>
    <property type="match status" value="1"/>
</dbReference>
<sequence>MMPNRFECQQCGASFSKVGMLINHRRQFGHKDTFPCTICQKTFGRRDNLDRHMLRHRDGSLFQCKTCGLLFSRIDNLQRHTEEKHTQTGGGLKRKATNDENPVLKRHITRKDNPEQFYDLRVLSTQPIPKFNTTTTRYKVSFKELEVQDLPQILKTLRLLFGSIINNITEFMQSTDLIRLSVQCPELDFPITIPFMKVSQLSVETLLREIERVLQSYEQFVLDDSLEIEMTHVELPVGGTRNQGKYVDLERFMKTKQCILTIRNKDDLCCARALVTAKANLDKHEKWNSIRQGRKIQEHLATDLHTLAHVPLHKCGIEEIKKFQAVMPEYQIHVVSKEHFNGIIFQGPEAEKKIYLYFHDEHFDVITSMPAFLSRNYYCHTCKKGYQHKEEHRCNNICTSCHKIHEKKMTTGYTVTTVTVISMVKNAIDYMHRLPGKETLHANHTLDARFATCKDFYEVGHLCFMLPVEGDKFTENTLNDDMDTVDEDDTKNQVYIFFDFECTQDDLVECEDGFKPERGTSKCKNCKKSKCGTYEHKPNLCVVQQVCLECLKEDLTPLSVCENCGKNELIFSGMNTTYDFCQWLFSGENNGATVICHNFKGYDSFPILQYLYQNGVLPKIVPSGAKNMSIEVPSCNIRMIDSLNFLPMALSKLPKMFGIKELQKGYFPHLYNRKENQTSVLNQLPDVKFYNPDAMKSEDRENFLEWYQTNVKVMFDFQKELLKYCRSDVDILRRCCLRFRELFMSMTKSATGDGGIDPFETCITIASACNLVFRTKFLRADTIGIIPAQGYRPEEKHSVKAIQWIKYISQTKGVDIQHARNGREKIIDQYRVDGFYENSEGEKIVLEYHGCFWHGCPTCYTQHTINTVNKLSMEDLYHQTMEKKTYIEKQGYIYTCIWECEFDKHIREDENIKKFIDSLDIVTPLEPRDAFAGGRTEAFNLYHESSFDESIKYYDVTSLYPYINKTGKAVIGHPRIVTENFDDLTMYEGLIKCKVYPPRGLHIPVLPAKINNKLMFSLCRTCTEIKQQTTCRHGNEERSFTGTWVTDELKMAVNKGYILSTIYEVWHFDEVAQYDPVSKTGGIFTEYINTFLKMKQEASGWPSWCITKEHRQHYIQDYYEKEGILLDYNKIEKNPGLRALAKLMLNSFWGKFGQRTNLPQVDYVSDPSIFFDMLTSDQQEVTGVNFVTDEMVEMRWRNKAEFVESSGRTNVVLAAYTTSQARLKLYSYLEQLGQRVLYADTDSIVFTVKEGEWEPSLGDYLGDLTDEVPENKITHFVTGGPKNYAYKLHKPDDRGNQTICKVRGVTLNYKNALSINFETVREMVTNGSQDDKITVWDENKITRDKQNTRIITSRESKDYKIVFDKRVITEKFITKPYGY</sequence>
<dbReference type="GO" id="GO:0008270">
    <property type="term" value="F:zinc ion binding"/>
    <property type="evidence" value="ECO:0007669"/>
    <property type="project" value="UniProtKB-KW"/>
</dbReference>
<comment type="catalytic activity">
    <reaction evidence="8">
        <text>DNA(n) + a 2'-deoxyribonucleoside 5'-triphosphate = DNA(n+1) + diphosphate</text>
        <dbReference type="Rhea" id="RHEA:22508"/>
        <dbReference type="Rhea" id="RHEA-COMP:17339"/>
        <dbReference type="Rhea" id="RHEA-COMP:17340"/>
        <dbReference type="ChEBI" id="CHEBI:33019"/>
        <dbReference type="ChEBI" id="CHEBI:61560"/>
        <dbReference type="ChEBI" id="CHEBI:173112"/>
        <dbReference type="EC" id="2.7.7.7"/>
    </reaction>
</comment>
<feature type="domain" description="C2H2-type" evidence="11">
    <location>
        <begin position="34"/>
        <end position="56"/>
    </location>
</feature>
<dbReference type="SUPFAM" id="SSF57667">
    <property type="entry name" value="beta-beta-alpha zinc fingers"/>
    <property type="match status" value="2"/>
</dbReference>
<dbReference type="GO" id="GO:0003677">
    <property type="term" value="F:DNA binding"/>
    <property type="evidence" value="ECO:0007669"/>
    <property type="project" value="UniProtKB-KW"/>
</dbReference>
<name>A0A8S3RZE9_MYTED</name>
<dbReference type="SMART" id="SM00355">
    <property type="entry name" value="ZnF_C2H2"/>
    <property type="match status" value="3"/>
</dbReference>
<evidence type="ECO:0000259" key="11">
    <source>
        <dbReference type="PROSITE" id="PS50157"/>
    </source>
</evidence>
<evidence type="ECO:0000256" key="7">
    <source>
        <dbReference type="ARBA" id="ARBA00023125"/>
    </source>
</evidence>
<dbReference type="InterPro" id="IPR004868">
    <property type="entry name" value="DNA-dir_DNA_pol_B_mt/vir"/>
</dbReference>
<evidence type="ECO:0000256" key="3">
    <source>
        <dbReference type="ARBA" id="ARBA00022679"/>
    </source>
</evidence>
<dbReference type="InterPro" id="IPR012337">
    <property type="entry name" value="RNaseH-like_sf"/>
</dbReference>
<keyword evidence="9" id="KW-0863">Zinc-finger</keyword>